<dbReference type="CDD" id="cd07438">
    <property type="entry name" value="PHP_HisPPase_AMP"/>
    <property type="match status" value="1"/>
</dbReference>
<evidence type="ECO:0000259" key="1">
    <source>
        <dbReference type="SMART" id="SM00481"/>
    </source>
</evidence>
<gene>
    <name evidence="2" type="ORF">LIZ65_06480</name>
</gene>
<reference evidence="2 3" key="1">
    <citation type="submission" date="2021-10" db="EMBL/GenBank/DDBJ databases">
        <title>Collection of gut derived symbiotic bacterial strains cultured from healthy donors.</title>
        <authorList>
            <person name="Lin H."/>
            <person name="Littmann E."/>
            <person name="Kohout C."/>
            <person name="Pamer E.G."/>
        </authorList>
    </citation>
    <scope>NUCLEOTIDE SEQUENCE [LARGE SCALE GENOMIC DNA]</scope>
    <source>
        <strain evidence="2 3">DFI.1.165</strain>
    </source>
</reference>
<dbReference type="PANTHER" id="PTHR42924">
    <property type="entry name" value="EXONUCLEASE"/>
    <property type="match status" value="1"/>
</dbReference>
<dbReference type="RefSeq" id="WP_066736042.1">
    <property type="nucleotide sequence ID" value="NZ_JAJCIQ010000002.1"/>
</dbReference>
<dbReference type="SMART" id="SM00481">
    <property type="entry name" value="POLIIIAc"/>
    <property type="match status" value="1"/>
</dbReference>
<dbReference type="Proteomes" id="UP001299546">
    <property type="component" value="Unassembled WGS sequence"/>
</dbReference>
<dbReference type="Gene3D" id="1.10.150.650">
    <property type="match status" value="1"/>
</dbReference>
<organism evidence="2 3">
    <name type="scientific">Bariatricus massiliensis</name>
    <dbReference type="NCBI Taxonomy" id="1745713"/>
    <lineage>
        <taxon>Bacteria</taxon>
        <taxon>Bacillati</taxon>
        <taxon>Bacillota</taxon>
        <taxon>Clostridia</taxon>
        <taxon>Lachnospirales</taxon>
        <taxon>Lachnospiraceae</taxon>
        <taxon>Bariatricus</taxon>
    </lineage>
</organism>
<dbReference type="InterPro" id="IPR016195">
    <property type="entry name" value="Pol/histidinol_Pase-like"/>
</dbReference>
<dbReference type="InterPro" id="IPR003141">
    <property type="entry name" value="Pol/His_phosphatase_N"/>
</dbReference>
<accession>A0ABS8DEU1</accession>
<protein>
    <submittedName>
        <fullName evidence="2">PHP domain-containing protein</fullName>
    </submittedName>
</protein>
<comment type="caution">
    <text evidence="2">The sequence shown here is derived from an EMBL/GenBank/DDBJ whole genome shotgun (WGS) entry which is preliminary data.</text>
</comment>
<dbReference type="InterPro" id="IPR004013">
    <property type="entry name" value="PHP_dom"/>
</dbReference>
<dbReference type="PANTHER" id="PTHR42924:SF3">
    <property type="entry name" value="POLYMERASE_HISTIDINOL PHOSPHATASE N-TERMINAL DOMAIN-CONTAINING PROTEIN"/>
    <property type="match status" value="1"/>
</dbReference>
<feature type="domain" description="Polymerase/histidinol phosphatase N-terminal" evidence="1">
    <location>
        <begin position="7"/>
        <end position="80"/>
    </location>
</feature>
<proteinExistence type="predicted"/>
<evidence type="ECO:0000313" key="3">
    <source>
        <dbReference type="Proteomes" id="UP001299546"/>
    </source>
</evidence>
<sequence length="318" mass="36357">MRKVYECDLHGHTNRSDGNDTPREYIDHAASRGLKVVAITDHDVIPPDKVETEMGCEDILKYARRKNIHLMKGIEISTETKIDDVHLVCFGCDWSLDYFKELDEFTIQSKKGSYKKLVLALQELGMAVSWDEVLDNNANPVPEDKVQKKMIFELMARKGYVESWKDAKLFVKNSPKLHIKREKPKAVEVIGQIHKMGGIVILAHPYLIKESVEYGGNVISREEFIEVLIEHGLDGIEASYSYDKTSYDGKMTPEEIEQEVLKKYEGRDLIMSGGSDYHGDKKKGIKNPRDIGERGISYAQFCSYDKLKVLIDIYTFVI</sequence>
<dbReference type="EMBL" id="JAJCIS010000002">
    <property type="protein sequence ID" value="MCB7386930.1"/>
    <property type="molecule type" value="Genomic_DNA"/>
</dbReference>
<dbReference type="InterPro" id="IPR052018">
    <property type="entry name" value="PHP_domain"/>
</dbReference>
<dbReference type="SUPFAM" id="SSF89550">
    <property type="entry name" value="PHP domain-like"/>
    <property type="match status" value="1"/>
</dbReference>
<name>A0ABS8DEU1_9FIRM</name>
<dbReference type="Gene3D" id="3.20.20.140">
    <property type="entry name" value="Metal-dependent hydrolases"/>
    <property type="match status" value="1"/>
</dbReference>
<evidence type="ECO:0000313" key="2">
    <source>
        <dbReference type="EMBL" id="MCB7386930.1"/>
    </source>
</evidence>
<keyword evidence="3" id="KW-1185">Reference proteome</keyword>
<dbReference type="Pfam" id="PF02811">
    <property type="entry name" value="PHP"/>
    <property type="match status" value="1"/>
</dbReference>